<accession>A0AA88RQV8</accession>
<dbReference type="InterPro" id="IPR044993">
    <property type="entry name" value="BXL"/>
</dbReference>
<proteinExistence type="inferred from homology"/>
<dbReference type="AlphaFoldDB" id="A0AA88RQV8"/>
<evidence type="ECO:0000313" key="3">
    <source>
        <dbReference type="EMBL" id="KAK2989423.1"/>
    </source>
</evidence>
<reference evidence="3" key="1">
    <citation type="submission" date="2022-12" db="EMBL/GenBank/DDBJ databases">
        <title>Draft genome assemblies for two species of Escallonia (Escalloniales).</title>
        <authorList>
            <person name="Chanderbali A."/>
            <person name="Dervinis C."/>
            <person name="Anghel I."/>
            <person name="Soltis D."/>
            <person name="Soltis P."/>
            <person name="Zapata F."/>
        </authorList>
    </citation>
    <scope>NUCLEOTIDE SEQUENCE</scope>
    <source>
        <strain evidence="3">UCBG92.1500</strain>
        <tissue evidence="3">Leaf</tissue>
    </source>
</reference>
<dbReference type="PANTHER" id="PTHR42721">
    <property type="entry name" value="SUGAR HYDROLASE-RELATED"/>
    <property type="match status" value="1"/>
</dbReference>
<dbReference type="InterPro" id="IPR036881">
    <property type="entry name" value="Glyco_hydro_3_C_sf"/>
</dbReference>
<dbReference type="GO" id="GO:0046556">
    <property type="term" value="F:alpha-L-arabinofuranosidase activity"/>
    <property type="evidence" value="ECO:0007669"/>
    <property type="project" value="TreeGrafter"/>
</dbReference>
<organism evidence="3 4">
    <name type="scientific">Escallonia rubra</name>
    <dbReference type="NCBI Taxonomy" id="112253"/>
    <lineage>
        <taxon>Eukaryota</taxon>
        <taxon>Viridiplantae</taxon>
        <taxon>Streptophyta</taxon>
        <taxon>Embryophyta</taxon>
        <taxon>Tracheophyta</taxon>
        <taxon>Spermatophyta</taxon>
        <taxon>Magnoliopsida</taxon>
        <taxon>eudicotyledons</taxon>
        <taxon>Gunneridae</taxon>
        <taxon>Pentapetalae</taxon>
        <taxon>asterids</taxon>
        <taxon>campanulids</taxon>
        <taxon>Escalloniales</taxon>
        <taxon>Escalloniaceae</taxon>
        <taxon>Escallonia</taxon>
    </lineage>
</organism>
<keyword evidence="2" id="KW-0378">Hydrolase</keyword>
<evidence type="ECO:0000256" key="2">
    <source>
        <dbReference type="ARBA" id="ARBA00022801"/>
    </source>
</evidence>
<evidence type="ECO:0000313" key="4">
    <source>
        <dbReference type="Proteomes" id="UP001187471"/>
    </source>
</evidence>
<dbReference type="GO" id="GO:0009044">
    <property type="term" value="F:xylan 1,4-beta-xylosidase activity"/>
    <property type="evidence" value="ECO:0007669"/>
    <property type="project" value="InterPro"/>
</dbReference>
<dbReference type="GO" id="GO:0031222">
    <property type="term" value="P:arabinan catabolic process"/>
    <property type="evidence" value="ECO:0007669"/>
    <property type="project" value="TreeGrafter"/>
</dbReference>
<evidence type="ECO:0000256" key="1">
    <source>
        <dbReference type="ARBA" id="ARBA00005336"/>
    </source>
</evidence>
<name>A0AA88RQV8_9ASTE</name>
<sequence>MHAPYEERVKDLISRLTLYEKAQLFLIEVNYVRSLQELAFDAAKQEIVLLENNGSLPLTQTTVQKLAVVGPNANASMAMSSIYAGVPCEFTTLLQALSKYTSDLIYEPGCESVACEGRNIILLIQLDLDVFQFGFGFNFDGKMEETFFSMDSSSPPTKFQITGLASEEDRISKSHQISDSC</sequence>
<dbReference type="Proteomes" id="UP001187471">
    <property type="component" value="Unassembled WGS sequence"/>
</dbReference>
<dbReference type="PANTHER" id="PTHR42721:SF3">
    <property type="entry name" value="BETA-D-XYLOSIDASE 5-RELATED"/>
    <property type="match status" value="1"/>
</dbReference>
<keyword evidence="4" id="KW-1185">Reference proteome</keyword>
<dbReference type="EMBL" id="JAVXUO010000741">
    <property type="protein sequence ID" value="KAK2989423.1"/>
    <property type="molecule type" value="Genomic_DNA"/>
</dbReference>
<comment type="similarity">
    <text evidence="1">Belongs to the glycosyl hydrolase 3 family.</text>
</comment>
<protein>
    <submittedName>
        <fullName evidence="3">Uncharacterized protein</fullName>
    </submittedName>
</protein>
<dbReference type="SUPFAM" id="SSF52279">
    <property type="entry name" value="Beta-D-glucan exohydrolase, C-terminal domain"/>
    <property type="match status" value="1"/>
</dbReference>
<dbReference type="GO" id="GO:0045493">
    <property type="term" value="P:xylan catabolic process"/>
    <property type="evidence" value="ECO:0007669"/>
    <property type="project" value="InterPro"/>
</dbReference>
<dbReference type="Gene3D" id="3.40.50.1700">
    <property type="entry name" value="Glycoside hydrolase family 3 C-terminal domain"/>
    <property type="match status" value="1"/>
</dbReference>
<comment type="caution">
    <text evidence="3">The sequence shown here is derived from an EMBL/GenBank/DDBJ whole genome shotgun (WGS) entry which is preliminary data.</text>
</comment>
<gene>
    <name evidence="3" type="ORF">RJ640_017678</name>
</gene>